<evidence type="ECO:0000256" key="7">
    <source>
        <dbReference type="ARBA" id="ARBA00023288"/>
    </source>
</evidence>
<dbReference type="EC" id="3.5.1.41" evidence="9"/>
<evidence type="ECO:0000256" key="2">
    <source>
        <dbReference type="ARBA" id="ARBA00004609"/>
    </source>
</evidence>
<dbReference type="Gene3D" id="3.20.20.370">
    <property type="entry name" value="Glycoside hydrolase/deacetylase"/>
    <property type="match status" value="1"/>
</dbReference>
<feature type="domain" description="NodB homology" evidence="13">
    <location>
        <begin position="186"/>
        <end position="384"/>
    </location>
</feature>
<evidence type="ECO:0000256" key="12">
    <source>
        <dbReference type="SAM" id="Phobius"/>
    </source>
</evidence>
<dbReference type="PANTHER" id="PTHR10587:SF135">
    <property type="entry name" value="CHITIN DEACETYLASE 3"/>
    <property type="match status" value="1"/>
</dbReference>
<evidence type="ECO:0000256" key="6">
    <source>
        <dbReference type="ARBA" id="ARBA00023285"/>
    </source>
</evidence>
<dbReference type="PROSITE" id="PS51677">
    <property type="entry name" value="NODB"/>
    <property type="match status" value="1"/>
</dbReference>
<dbReference type="GO" id="GO:0004099">
    <property type="term" value="F:chitin deacetylase activity"/>
    <property type="evidence" value="ECO:0007669"/>
    <property type="project" value="UniProtKB-EC"/>
</dbReference>
<accession>A0A5B0R4R6</accession>
<keyword evidence="4" id="KW-0146">Chitin degradation</keyword>
<evidence type="ECO:0000313" key="14">
    <source>
        <dbReference type="EMBL" id="KAA1120566.1"/>
    </source>
</evidence>
<dbReference type="GO" id="GO:0005886">
    <property type="term" value="C:plasma membrane"/>
    <property type="evidence" value="ECO:0007669"/>
    <property type="project" value="UniProtKB-SubCell"/>
</dbReference>
<keyword evidence="12" id="KW-0472">Membrane</keyword>
<evidence type="ECO:0000256" key="10">
    <source>
        <dbReference type="ARBA" id="ARBA00048494"/>
    </source>
</evidence>
<proteinExistence type="predicted"/>
<evidence type="ECO:0000259" key="13">
    <source>
        <dbReference type="PROSITE" id="PS51677"/>
    </source>
</evidence>
<dbReference type="GO" id="GO:0000272">
    <property type="term" value="P:polysaccharide catabolic process"/>
    <property type="evidence" value="ECO:0007669"/>
    <property type="project" value="UniProtKB-KW"/>
</dbReference>
<dbReference type="PANTHER" id="PTHR10587">
    <property type="entry name" value="GLYCOSYL TRANSFERASE-RELATED"/>
    <property type="match status" value="1"/>
</dbReference>
<dbReference type="GO" id="GO:0006032">
    <property type="term" value="P:chitin catabolic process"/>
    <property type="evidence" value="ECO:0007669"/>
    <property type="project" value="UniProtKB-KW"/>
</dbReference>
<evidence type="ECO:0000256" key="5">
    <source>
        <dbReference type="ARBA" id="ARBA00023277"/>
    </source>
</evidence>
<dbReference type="SUPFAM" id="SSF88713">
    <property type="entry name" value="Glycoside hydrolase/deacetylase"/>
    <property type="match status" value="1"/>
</dbReference>
<reference evidence="14 15" key="1">
    <citation type="submission" date="2019-05" db="EMBL/GenBank/DDBJ databases">
        <title>Emergence of the Ug99 lineage of the wheat stem rust pathogen through somatic hybridization.</title>
        <authorList>
            <person name="Li F."/>
            <person name="Upadhyaya N.M."/>
            <person name="Sperschneider J."/>
            <person name="Matny O."/>
            <person name="Nguyen-Phuc H."/>
            <person name="Mago R."/>
            <person name="Raley C."/>
            <person name="Miller M.E."/>
            <person name="Silverstein K.A.T."/>
            <person name="Henningsen E."/>
            <person name="Hirsch C.D."/>
            <person name="Visser B."/>
            <person name="Pretorius Z.A."/>
            <person name="Steffenson B.J."/>
            <person name="Schwessinger B."/>
            <person name="Dodds P.N."/>
            <person name="Figueroa M."/>
        </authorList>
    </citation>
    <scope>NUCLEOTIDE SEQUENCE [LARGE SCALE GENOMIC DNA]</scope>
    <source>
        <strain evidence="14 15">Ug99</strain>
    </source>
</reference>
<comment type="cofactor">
    <cofactor evidence="1">
        <name>Co(2+)</name>
        <dbReference type="ChEBI" id="CHEBI:48828"/>
    </cofactor>
</comment>
<comment type="subcellular location">
    <subcellularLocation>
        <location evidence="2">Cell membrane</location>
        <topology evidence="2">Lipid-anchor</topology>
        <topology evidence="2">GPI-anchor</topology>
    </subcellularLocation>
</comment>
<evidence type="ECO:0000256" key="4">
    <source>
        <dbReference type="ARBA" id="ARBA00023024"/>
    </source>
</evidence>
<keyword evidence="6" id="KW-0170">Cobalt</keyword>
<dbReference type="InterPro" id="IPR050248">
    <property type="entry name" value="Polysacc_deacetylase_ArnD"/>
</dbReference>
<comment type="catalytic activity">
    <reaction evidence="10">
        <text>[(1-&gt;4)-N-acetyl-beta-D-glucosaminyl](n) + n H2O = chitosan + n acetate</text>
        <dbReference type="Rhea" id="RHEA:10464"/>
        <dbReference type="Rhea" id="RHEA-COMP:9593"/>
        <dbReference type="Rhea" id="RHEA-COMP:9597"/>
        <dbReference type="ChEBI" id="CHEBI:15377"/>
        <dbReference type="ChEBI" id="CHEBI:17029"/>
        <dbReference type="ChEBI" id="CHEBI:30089"/>
        <dbReference type="ChEBI" id="CHEBI:57704"/>
        <dbReference type="EC" id="3.5.1.41"/>
    </reaction>
    <physiologicalReaction direction="left-to-right" evidence="10">
        <dbReference type="Rhea" id="RHEA:10465"/>
    </physiologicalReaction>
</comment>
<keyword evidence="5" id="KW-0119">Carbohydrate metabolism</keyword>
<keyword evidence="7" id="KW-0449">Lipoprotein</keyword>
<dbReference type="Pfam" id="PF01522">
    <property type="entry name" value="Polysacc_deac_1"/>
    <property type="match status" value="1"/>
</dbReference>
<dbReference type="InterPro" id="IPR002509">
    <property type="entry name" value="NODB_dom"/>
</dbReference>
<comment type="caution">
    <text evidence="14">The sequence shown here is derived from an EMBL/GenBank/DDBJ whole genome shotgun (WGS) entry which is preliminary data.</text>
</comment>
<evidence type="ECO:0000256" key="1">
    <source>
        <dbReference type="ARBA" id="ARBA00001941"/>
    </source>
</evidence>
<keyword evidence="3" id="KW-0325">Glycoprotein</keyword>
<dbReference type="GO" id="GO:0009272">
    <property type="term" value="P:fungal-type cell wall biogenesis"/>
    <property type="evidence" value="ECO:0007669"/>
    <property type="project" value="UniProtKB-ARBA"/>
</dbReference>
<feature type="transmembrane region" description="Helical" evidence="12">
    <location>
        <begin position="12"/>
        <end position="30"/>
    </location>
</feature>
<dbReference type="EMBL" id="VDEP01000243">
    <property type="protein sequence ID" value="KAA1120566.1"/>
    <property type="molecule type" value="Genomic_DNA"/>
</dbReference>
<organism evidence="14 15">
    <name type="scientific">Puccinia graminis f. sp. tritici</name>
    <dbReference type="NCBI Taxonomy" id="56615"/>
    <lineage>
        <taxon>Eukaryota</taxon>
        <taxon>Fungi</taxon>
        <taxon>Dikarya</taxon>
        <taxon>Basidiomycota</taxon>
        <taxon>Pucciniomycotina</taxon>
        <taxon>Pucciniomycetes</taxon>
        <taxon>Pucciniales</taxon>
        <taxon>Pucciniaceae</taxon>
        <taxon>Puccinia</taxon>
    </lineage>
</organism>
<feature type="region of interest" description="Disordered" evidence="11">
    <location>
        <begin position="59"/>
        <end position="106"/>
    </location>
</feature>
<evidence type="ECO:0000256" key="3">
    <source>
        <dbReference type="ARBA" id="ARBA00022622"/>
    </source>
</evidence>
<keyword evidence="12" id="KW-1133">Transmembrane helix</keyword>
<protein>
    <recommendedName>
        <fullName evidence="9">chitin deacetylase</fullName>
        <ecNumber evidence="9">3.5.1.41</ecNumber>
    </recommendedName>
</protein>
<dbReference type="Proteomes" id="UP000325313">
    <property type="component" value="Unassembled WGS sequence"/>
</dbReference>
<gene>
    <name evidence="14" type="ORF">PGTUg99_021579</name>
</gene>
<keyword evidence="3" id="KW-0336">GPI-anchor</keyword>
<evidence type="ECO:0000256" key="11">
    <source>
        <dbReference type="SAM" id="MobiDB-lite"/>
    </source>
</evidence>
<name>A0A5B0R4R6_PUCGR</name>
<dbReference type="GO" id="GO:0098552">
    <property type="term" value="C:side of membrane"/>
    <property type="evidence" value="ECO:0007669"/>
    <property type="project" value="UniProtKB-KW"/>
</dbReference>
<evidence type="ECO:0000313" key="15">
    <source>
        <dbReference type="Proteomes" id="UP000325313"/>
    </source>
</evidence>
<evidence type="ECO:0000256" key="9">
    <source>
        <dbReference type="ARBA" id="ARBA00024056"/>
    </source>
</evidence>
<dbReference type="AlphaFoldDB" id="A0A5B0R4R6"/>
<evidence type="ECO:0000256" key="8">
    <source>
        <dbReference type="ARBA" id="ARBA00023326"/>
    </source>
</evidence>
<keyword evidence="12" id="KW-0812">Transmembrane</keyword>
<sequence>MRRILGQHHRSLAILMTIWSLGWITLELIGPGRGWESSRGGRRGMSAGAQMSMSLWRRYPGTPQSSSTVGLEWSRLDKKKKNKEGGRRGIGVRPRPTDYPAPSTIGPAPKRPWLQRLLYVHRHAAPEIQLALAIPPASLQADGYVLYPPAVSADASGACSWENSGCLRTPQFGFSSDLDILDPDLSSWVVNFDDGPLPPSENLYKIMDDFNIKATHFWIGGNVLKYWELAVVADRRGDHLAVHTWSHSHLTTMTNEQILGELGWTIQIISDLTGKVPRFFRPPYGNIDNRVRAIAKYVFGLETVIWNYDSVDWGLNQTYATGDQVDVPDPSSAPSLDQVVESVERFAIQTQAGLILQHELSREAVEAFRRSWATVSQQNFRAFGPLPVCLDAGESEWYQ</sequence>
<keyword evidence="8" id="KW-0624">Polysaccharide degradation</keyword>
<dbReference type="InterPro" id="IPR011330">
    <property type="entry name" value="Glyco_hydro/deAcase_b/a-brl"/>
</dbReference>